<gene>
    <name evidence="1" type="ORF">KOW79_000568</name>
</gene>
<name>A0A9D3P6W5_9TELE</name>
<accession>A0A9D3P6W5</accession>
<keyword evidence="2" id="KW-1185">Reference proteome</keyword>
<dbReference type="Proteomes" id="UP000824219">
    <property type="component" value="Linkage Group LG01"/>
</dbReference>
<dbReference type="InterPro" id="IPR036816">
    <property type="entry name" value="RNaseA-like_dom_sf"/>
</dbReference>
<proteinExistence type="predicted"/>
<dbReference type="Gene3D" id="3.10.130.10">
    <property type="entry name" value="Ribonuclease A-like domain"/>
    <property type="match status" value="1"/>
</dbReference>
<sequence>MFFYNGSVLFFWAFLNNKLLTDFSDNNLFPCMYSSKTEAYDAFLKKHVRSDAPDTLDQNRWKAFIKQIGTCSRPIQSFIPYSQKQQVDNICSPSGGKTYMNNLCVSKEQFKFTTVFVGNNCDITCVIREKKYLLLACDEIQNYCRPVHFEFNKNNDGPDDKNPDCKNPKTQNQAQLHRFNPSFLILTLLSANIACFI</sequence>
<dbReference type="EMBL" id="JAHKSW010000001">
    <property type="protein sequence ID" value="KAG7335875.1"/>
    <property type="molecule type" value="Genomic_DNA"/>
</dbReference>
<reference evidence="1 2" key="1">
    <citation type="submission" date="2021-06" db="EMBL/GenBank/DDBJ databases">
        <title>Chromosome-level genome assembly of the red-tail catfish (Hemibagrus wyckioides).</title>
        <authorList>
            <person name="Shao F."/>
        </authorList>
    </citation>
    <scope>NUCLEOTIDE SEQUENCE [LARGE SCALE GENOMIC DNA]</scope>
    <source>
        <strain evidence="1">EC202008001</strain>
        <tissue evidence="1">Blood</tissue>
    </source>
</reference>
<evidence type="ECO:0000313" key="2">
    <source>
        <dbReference type="Proteomes" id="UP000824219"/>
    </source>
</evidence>
<dbReference type="OrthoDB" id="8892679at2759"/>
<evidence type="ECO:0000313" key="1">
    <source>
        <dbReference type="EMBL" id="KAG7335875.1"/>
    </source>
</evidence>
<comment type="caution">
    <text evidence="1">The sequence shown here is derived from an EMBL/GenBank/DDBJ whole genome shotgun (WGS) entry which is preliminary data.</text>
</comment>
<protein>
    <submittedName>
        <fullName evidence="1">Uncharacterized protein</fullName>
    </submittedName>
</protein>
<dbReference type="AlphaFoldDB" id="A0A9D3P6W5"/>
<organism evidence="1 2">
    <name type="scientific">Hemibagrus wyckioides</name>
    <dbReference type="NCBI Taxonomy" id="337641"/>
    <lineage>
        <taxon>Eukaryota</taxon>
        <taxon>Metazoa</taxon>
        <taxon>Chordata</taxon>
        <taxon>Craniata</taxon>
        <taxon>Vertebrata</taxon>
        <taxon>Euteleostomi</taxon>
        <taxon>Actinopterygii</taxon>
        <taxon>Neopterygii</taxon>
        <taxon>Teleostei</taxon>
        <taxon>Ostariophysi</taxon>
        <taxon>Siluriformes</taxon>
        <taxon>Bagridae</taxon>
        <taxon>Hemibagrus</taxon>
    </lineage>
</organism>